<dbReference type="EMBL" id="JAZDWU010000004">
    <property type="protein sequence ID" value="KAL0005202.1"/>
    <property type="molecule type" value="Genomic_DNA"/>
</dbReference>
<dbReference type="Gene3D" id="3.30.420.10">
    <property type="entry name" value="Ribonuclease H-like superfamily/Ribonuclease H"/>
    <property type="match status" value="1"/>
</dbReference>
<evidence type="ECO:0000313" key="2">
    <source>
        <dbReference type="EMBL" id="KAL0005202.1"/>
    </source>
</evidence>
<evidence type="ECO:0000259" key="1">
    <source>
        <dbReference type="Pfam" id="PF13456"/>
    </source>
</evidence>
<reference evidence="2 3" key="1">
    <citation type="submission" date="2024-01" db="EMBL/GenBank/DDBJ databases">
        <title>A telomere-to-telomere, gap-free genome of sweet tea (Lithocarpus litseifolius).</title>
        <authorList>
            <person name="Zhou J."/>
        </authorList>
    </citation>
    <scope>NUCLEOTIDE SEQUENCE [LARGE SCALE GENOMIC DNA]</scope>
    <source>
        <strain evidence="2">Zhou-2022a</strain>
        <tissue evidence="2">Leaf</tissue>
    </source>
</reference>
<accession>A0AAW2D4A3</accession>
<dbReference type="AlphaFoldDB" id="A0AAW2D4A3"/>
<gene>
    <name evidence="2" type="ORF">SO802_012763</name>
</gene>
<dbReference type="InterPro" id="IPR036397">
    <property type="entry name" value="RNaseH_sf"/>
</dbReference>
<dbReference type="InterPro" id="IPR044730">
    <property type="entry name" value="RNase_H-like_dom_plant"/>
</dbReference>
<dbReference type="GO" id="GO:0003676">
    <property type="term" value="F:nucleic acid binding"/>
    <property type="evidence" value="ECO:0007669"/>
    <property type="project" value="InterPro"/>
</dbReference>
<dbReference type="PANTHER" id="PTHR47074:SF48">
    <property type="entry name" value="POLYNUCLEOTIDYL TRANSFERASE, RIBONUCLEASE H-LIKE SUPERFAMILY PROTEIN"/>
    <property type="match status" value="1"/>
</dbReference>
<dbReference type="CDD" id="cd06222">
    <property type="entry name" value="RNase_H_like"/>
    <property type="match status" value="1"/>
</dbReference>
<dbReference type="Proteomes" id="UP001459277">
    <property type="component" value="Unassembled WGS sequence"/>
</dbReference>
<dbReference type="SUPFAM" id="SSF53098">
    <property type="entry name" value="Ribonuclease H-like"/>
    <property type="match status" value="1"/>
</dbReference>
<evidence type="ECO:0000313" key="3">
    <source>
        <dbReference type="Proteomes" id="UP001459277"/>
    </source>
</evidence>
<dbReference type="Pfam" id="PF13456">
    <property type="entry name" value="RVT_3"/>
    <property type="match status" value="1"/>
</dbReference>
<proteinExistence type="predicted"/>
<dbReference type="InterPro" id="IPR052929">
    <property type="entry name" value="RNase_H-like_EbsB-rel"/>
</dbReference>
<dbReference type="GO" id="GO:0004523">
    <property type="term" value="F:RNA-DNA hybrid ribonuclease activity"/>
    <property type="evidence" value="ECO:0007669"/>
    <property type="project" value="InterPro"/>
</dbReference>
<name>A0AAW2D4A3_9ROSI</name>
<dbReference type="InterPro" id="IPR002156">
    <property type="entry name" value="RNaseH_domain"/>
</dbReference>
<keyword evidence="3" id="KW-1185">Reference proteome</keyword>
<sequence length="123" mass="13663">MASASQNLQLTSSVVEMEALAAIRAIELSTELGFDRVVFEGDSQTVMKAITDTSLSFATSGLLIRDAQVLANQLRGVRFQYAGRESNKVAHNLARYARHITGYYVWMEDVPVHCLSFYQADMP</sequence>
<protein>
    <recommendedName>
        <fullName evidence="1">RNase H type-1 domain-containing protein</fullName>
    </recommendedName>
</protein>
<feature type="domain" description="RNase H type-1" evidence="1">
    <location>
        <begin position="5"/>
        <end position="97"/>
    </location>
</feature>
<dbReference type="PANTHER" id="PTHR47074">
    <property type="entry name" value="BNAC02G40300D PROTEIN"/>
    <property type="match status" value="1"/>
</dbReference>
<comment type="caution">
    <text evidence="2">The sequence shown here is derived from an EMBL/GenBank/DDBJ whole genome shotgun (WGS) entry which is preliminary data.</text>
</comment>
<organism evidence="2 3">
    <name type="scientific">Lithocarpus litseifolius</name>
    <dbReference type="NCBI Taxonomy" id="425828"/>
    <lineage>
        <taxon>Eukaryota</taxon>
        <taxon>Viridiplantae</taxon>
        <taxon>Streptophyta</taxon>
        <taxon>Embryophyta</taxon>
        <taxon>Tracheophyta</taxon>
        <taxon>Spermatophyta</taxon>
        <taxon>Magnoliopsida</taxon>
        <taxon>eudicotyledons</taxon>
        <taxon>Gunneridae</taxon>
        <taxon>Pentapetalae</taxon>
        <taxon>rosids</taxon>
        <taxon>fabids</taxon>
        <taxon>Fagales</taxon>
        <taxon>Fagaceae</taxon>
        <taxon>Lithocarpus</taxon>
    </lineage>
</organism>
<dbReference type="InterPro" id="IPR012337">
    <property type="entry name" value="RNaseH-like_sf"/>
</dbReference>